<feature type="transmembrane region" description="Helical" evidence="1">
    <location>
        <begin position="281"/>
        <end position="301"/>
    </location>
</feature>
<dbReference type="PANTHER" id="PTHR22916:SF3">
    <property type="entry name" value="UDP-GLCNAC:BETAGAL BETA-1,3-N-ACETYLGLUCOSAMINYLTRANSFERASE-LIKE PROTEIN 1"/>
    <property type="match status" value="1"/>
</dbReference>
<sequence>MTDQPCSISVVTPTYNRANTLPRVFASLNRQTCRDFEWVIVDDGSTDGTHQIVQAWQARADFRIRYVWQRNQHKKAAINRGVREAHGQWLVALDSDDEMPPDALQIFRDEWEAIPPDQRDRYVSVTGLCARPDGTIVGDRYPDSLHDGTALDMYFQHKVRGEKFSCMRTDVLRRFPYPEDVAGFVPESLVWWAVARAGYRQRFVNRVVRIYHDSAESLTRGGVSGSNVQGLYLLAWDTLQHHMAMFRCRPKVFLMAAARYTRFRLYLERSGLPSAVSKYRLTNPSALALVWLLWPMGYALYRRDKRRQ</sequence>
<dbReference type="PANTHER" id="PTHR22916">
    <property type="entry name" value="GLYCOSYLTRANSFERASE"/>
    <property type="match status" value="1"/>
</dbReference>
<dbReference type="AlphaFoldDB" id="A0A157LI46"/>
<dbReference type="InterPro" id="IPR001173">
    <property type="entry name" value="Glyco_trans_2-like"/>
</dbReference>
<dbReference type="RefSeq" id="WP_066408327.1">
    <property type="nucleotide sequence ID" value="NZ_FKBS01000007.1"/>
</dbReference>
<evidence type="ECO:0000256" key="1">
    <source>
        <dbReference type="SAM" id="Phobius"/>
    </source>
</evidence>
<evidence type="ECO:0000313" key="4">
    <source>
        <dbReference type="Proteomes" id="UP000077037"/>
    </source>
</evidence>
<keyword evidence="3" id="KW-0328">Glycosyltransferase</keyword>
<feature type="domain" description="Glycosyltransferase 2-like" evidence="2">
    <location>
        <begin position="9"/>
        <end position="132"/>
    </location>
</feature>
<dbReference type="Proteomes" id="UP000077037">
    <property type="component" value="Unassembled WGS sequence"/>
</dbReference>
<dbReference type="Pfam" id="PF00535">
    <property type="entry name" value="Glycos_transf_2"/>
    <property type="match status" value="1"/>
</dbReference>
<reference evidence="3 4" key="1">
    <citation type="submission" date="2016-03" db="EMBL/GenBank/DDBJ databases">
        <authorList>
            <consortium name="Pathogen Informatics"/>
        </authorList>
    </citation>
    <scope>NUCLEOTIDE SEQUENCE [LARGE SCALE GENOMIC DNA]</scope>
    <source>
        <strain evidence="3 4">NCTC13364</strain>
    </source>
</reference>
<accession>A0A157LI46</accession>
<keyword evidence="1" id="KW-0812">Transmembrane</keyword>
<dbReference type="OrthoDB" id="9801954at2"/>
<dbReference type="CDD" id="cd00761">
    <property type="entry name" value="Glyco_tranf_GTA_type"/>
    <property type="match status" value="1"/>
</dbReference>
<dbReference type="InterPro" id="IPR029044">
    <property type="entry name" value="Nucleotide-diphossugar_trans"/>
</dbReference>
<dbReference type="GO" id="GO:0016758">
    <property type="term" value="F:hexosyltransferase activity"/>
    <property type="evidence" value="ECO:0007669"/>
    <property type="project" value="UniProtKB-ARBA"/>
</dbReference>
<evidence type="ECO:0000313" key="3">
    <source>
        <dbReference type="EMBL" id="SAH96387.1"/>
    </source>
</evidence>
<name>A0A157LI46_9BORD</name>
<dbReference type="SUPFAM" id="SSF53448">
    <property type="entry name" value="Nucleotide-diphospho-sugar transferases"/>
    <property type="match status" value="1"/>
</dbReference>
<dbReference type="Gene3D" id="3.90.550.10">
    <property type="entry name" value="Spore Coat Polysaccharide Biosynthesis Protein SpsA, Chain A"/>
    <property type="match status" value="1"/>
</dbReference>
<dbReference type="EC" id="2.4.1.-" evidence="3"/>
<keyword evidence="1" id="KW-1133">Transmembrane helix</keyword>
<dbReference type="EMBL" id="FKBS01000007">
    <property type="protein sequence ID" value="SAH96387.1"/>
    <property type="molecule type" value="Genomic_DNA"/>
</dbReference>
<evidence type="ECO:0000259" key="2">
    <source>
        <dbReference type="Pfam" id="PF00535"/>
    </source>
</evidence>
<keyword evidence="3" id="KW-0808">Transferase</keyword>
<protein>
    <submittedName>
        <fullName evidence="3">Glycosyl transferase family protein</fullName>
        <ecNumber evidence="3">2.4.1.-</ecNumber>
    </submittedName>
</protein>
<organism evidence="3 4">
    <name type="scientific">Bordetella ansorpii</name>
    <dbReference type="NCBI Taxonomy" id="288768"/>
    <lineage>
        <taxon>Bacteria</taxon>
        <taxon>Pseudomonadati</taxon>
        <taxon>Pseudomonadota</taxon>
        <taxon>Betaproteobacteria</taxon>
        <taxon>Burkholderiales</taxon>
        <taxon>Alcaligenaceae</taxon>
        <taxon>Bordetella</taxon>
    </lineage>
</organism>
<gene>
    <name evidence="3" type="ORF">SAMEA1982600_00762</name>
</gene>
<keyword evidence="1" id="KW-0472">Membrane</keyword>
<proteinExistence type="predicted"/>